<dbReference type="InterPro" id="IPR010921">
    <property type="entry name" value="Trp_repressor/repl_initiator"/>
</dbReference>
<dbReference type="SUPFAM" id="SSF48295">
    <property type="entry name" value="TrpR-like"/>
    <property type="match status" value="1"/>
</dbReference>
<dbReference type="OrthoDB" id="6008408at2"/>
<dbReference type="Proteomes" id="UP000287872">
    <property type="component" value="Unassembled WGS sequence"/>
</dbReference>
<dbReference type="Pfam" id="PF13412">
    <property type="entry name" value="HTH_24"/>
    <property type="match status" value="1"/>
</dbReference>
<dbReference type="RefSeq" id="WP_125006606.1">
    <property type="nucleotide sequence ID" value="NZ_BHYK01000075.1"/>
</dbReference>
<evidence type="ECO:0000313" key="2">
    <source>
        <dbReference type="Proteomes" id="UP000287872"/>
    </source>
</evidence>
<protein>
    <recommendedName>
        <fullName evidence="3">Replication protein</fullName>
    </recommendedName>
</protein>
<organism evidence="1 2">
    <name type="scientific">Clostridium tagluense</name>
    <dbReference type="NCBI Taxonomy" id="360422"/>
    <lineage>
        <taxon>Bacteria</taxon>
        <taxon>Bacillati</taxon>
        <taxon>Bacillota</taxon>
        <taxon>Clostridia</taxon>
        <taxon>Eubacteriales</taxon>
        <taxon>Clostridiaceae</taxon>
        <taxon>Clostridium</taxon>
    </lineage>
</organism>
<evidence type="ECO:0000313" key="1">
    <source>
        <dbReference type="EMBL" id="GCD13244.1"/>
    </source>
</evidence>
<dbReference type="Gene3D" id="1.10.10.10">
    <property type="entry name" value="Winged helix-like DNA-binding domain superfamily/Winged helix DNA-binding domain"/>
    <property type="match status" value="1"/>
</dbReference>
<proteinExistence type="predicted"/>
<dbReference type="AlphaFoldDB" id="A0A401UUS3"/>
<evidence type="ECO:0008006" key="3">
    <source>
        <dbReference type="Google" id="ProtNLM"/>
    </source>
</evidence>
<accession>A0A401UUS3</accession>
<name>A0A401UUS3_9CLOT</name>
<dbReference type="InterPro" id="IPR036388">
    <property type="entry name" value="WH-like_DNA-bd_sf"/>
</dbReference>
<dbReference type="EMBL" id="BHYK01000075">
    <property type="protein sequence ID" value="GCD13244.1"/>
    <property type="molecule type" value="Genomic_DNA"/>
</dbReference>
<reference evidence="1 2" key="1">
    <citation type="submission" date="2018-11" db="EMBL/GenBank/DDBJ databases">
        <title>Genome sequencing and assembly of Clostridium tagluense strain A121.</title>
        <authorList>
            <person name="Murakami T."/>
            <person name="Segawa T."/>
            <person name="Shcherbakova V.A."/>
            <person name="Mori H."/>
            <person name="Yoshimura Y."/>
        </authorList>
    </citation>
    <scope>NUCLEOTIDE SEQUENCE [LARGE SCALE GENOMIC DNA]</scope>
    <source>
        <strain evidence="1 2">A121</strain>
    </source>
</reference>
<sequence>MLAQKKQIDELSELIRNLTIVPMEALVNSERVSQAQMQIDLLHKYDDGYITIASKKGSNWIQHHYKVDELNENIQKLISVNDANIYLSPNSFYKPMRRIENIRKLNSLFIDLDYYTLEEYKGLTADQIIWLLEKDYFKKSVPPPSFIVISGQGIVIYWLIKPVPHMALPLWNAVQKFFLEKLKEIGADAKSIDAARVSRLAGTTNQKNGQATELLVFNEQRYELRDIQENYLPELNDYVKNPNVKKSGRKSKVLKLYNLYSLHHARLMDLVELQTFRKGYCRDENGNLVEKGQRELMCFLYRYWACCFTSDLNKALEDTLEFNKGFVCPLPESEVKSQTAQAEKAYKEWLENEFDNKEKEDVEQFKIEIKDGDDKKKNRSGYKYKGYNYKNTTLIGLLNIIEEEMRLLKTIINTKEVKRRDKVYQKVKRRDADGLTKKQLEKLNKIIAVKELKDKGLSQNEIAKRLNISIATVKRYYKKIKEDFQNSLVSKNVG</sequence>
<gene>
    <name evidence="1" type="ORF">Ctaglu_48670</name>
</gene>
<dbReference type="GO" id="GO:0043565">
    <property type="term" value="F:sequence-specific DNA binding"/>
    <property type="evidence" value="ECO:0007669"/>
    <property type="project" value="InterPro"/>
</dbReference>
<keyword evidence="2" id="KW-1185">Reference proteome</keyword>
<comment type="caution">
    <text evidence="1">The sequence shown here is derived from an EMBL/GenBank/DDBJ whole genome shotgun (WGS) entry which is preliminary data.</text>
</comment>